<evidence type="ECO:0000313" key="2">
    <source>
        <dbReference type="EMBL" id="KAF5743808.1"/>
    </source>
</evidence>
<proteinExistence type="predicted"/>
<name>A0A7J7DC28_TRIWF</name>
<protein>
    <recommendedName>
        <fullName evidence="4">COP1-interacting protein 7</fullName>
    </recommendedName>
</protein>
<comment type="caution">
    <text evidence="2">The sequence shown here is derived from an EMBL/GenBank/DDBJ whole genome shotgun (WGS) entry which is preliminary data.</text>
</comment>
<feature type="compositionally biased region" description="Polar residues" evidence="1">
    <location>
        <begin position="526"/>
        <end position="538"/>
    </location>
</feature>
<reference evidence="2 3" key="1">
    <citation type="journal article" date="2020" name="Nat. Commun.">
        <title>Genome of Tripterygium wilfordii and identification of cytochrome P450 involved in triptolide biosynthesis.</title>
        <authorList>
            <person name="Tu L."/>
            <person name="Su P."/>
            <person name="Zhang Z."/>
            <person name="Gao L."/>
            <person name="Wang J."/>
            <person name="Hu T."/>
            <person name="Zhou J."/>
            <person name="Zhang Y."/>
            <person name="Zhao Y."/>
            <person name="Liu Y."/>
            <person name="Song Y."/>
            <person name="Tong Y."/>
            <person name="Lu Y."/>
            <person name="Yang J."/>
            <person name="Xu C."/>
            <person name="Jia M."/>
            <person name="Peters R.J."/>
            <person name="Huang L."/>
            <person name="Gao W."/>
        </authorList>
    </citation>
    <scope>NUCLEOTIDE SEQUENCE [LARGE SCALE GENOMIC DNA]</scope>
    <source>
        <strain evidence="3">cv. XIE 37</strain>
        <tissue evidence="2">Leaf</tissue>
    </source>
</reference>
<feature type="compositionally biased region" description="Polar residues" evidence="1">
    <location>
        <begin position="395"/>
        <end position="411"/>
    </location>
</feature>
<feature type="compositionally biased region" description="Polar residues" evidence="1">
    <location>
        <begin position="1020"/>
        <end position="1032"/>
    </location>
</feature>
<feature type="compositionally biased region" description="Polar residues" evidence="1">
    <location>
        <begin position="898"/>
        <end position="913"/>
    </location>
</feature>
<feature type="compositionally biased region" description="Basic and acidic residues" evidence="1">
    <location>
        <begin position="843"/>
        <end position="872"/>
    </location>
</feature>
<dbReference type="OrthoDB" id="767933at2759"/>
<feature type="region of interest" description="Disordered" evidence="1">
    <location>
        <begin position="224"/>
        <end position="411"/>
    </location>
</feature>
<feature type="compositionally biased region" description="Acidic residues" evidence="1">
    <location>
        <begin position="1130"/>
        <end position="1165"/>
    </location>
</feature>
<feature type="compositionally biased region" description="Basic and acidic residues" evidence="1">
    <location>
        <begin position="1340"/>
        <end position="1353"/>
    </location>
</feature>
<feature type="region of interest" description="Disordered" evidence="1">
    <location>
        <begin position="843"/>
        <end position="1066"/>
    </location>
</feature>
<feature type="compositionally biased region" description="Low complexity" evidence="1">
    <location>
        <begin position="283"/>
        <end position="294"/>
    </location>
</feature>
<evidence type="ECO:0000256" key="1">
    <source>
        <dbReference type="SAM" id="MobiDB-lite"/>
    </source>
</evidence>
<sequence>MRSNMPLDYAEFQLSPKRERCELFVSSHGNTEKLASGLLKLFVTHLKVAEDQVVHAVQSIRLEVERHKNAETWFTKGTLERFVRFVSTPEVLEMVDAFDAEMSQLEAARKIYAQGTGDQTSGSLGGNGSRTTAEADATKKELLRAIDVRLAAVGQDLTAACARAAAVGFNPAAILDLKLFADEFGAHRLNEACNKFMSLCQRRPELVGPWKPGVDDQVVRSSWGSDMSIDEPTEDPNGSYHARTKQSPPQNKNQRQIIQDQEQPPNTTETQGDRNQSKSAICQPQPSSTQQQRTQSEKSSDERKEEPATDSPPSQSSQRARRLSVQDRINLFENKQKESSGSGGKPISVGKSTELRRLPSDVSSSSAGVEKAVLRRWSTASDMSIDLGNDKKENSSNIDSPMCLTPSSVPETQSTSVISSLNYDKKDQKELNYSAGLAKSGYGLKDQGDLLMQIGGVLGNKDEVGLEDKANWKDQVESQIQFRAFKGRAEQVGLVVQGLKEEKPKGSWGREESSGGLRERGETEGFNNQAGFQSQIGSFSGRIGNVASDGEPTNRLKDAETKAQPVGQSLHKGLQSHTQSLSGQFEGGIGVRDREAQHNETERDPLTSQPQWRSFTRETKEVTKKDMDSLAREAMITEDSRVQMMNFQKPMSVEAEHSKKLQGKRDAGGFVYGNMPVSAGGKFSENQEPHVTFCSPPLEQVQSVRQPKGNQELNDELKMKANELEKLFAEHKLRVPVDSSTASRRSKPADAQIEHVVGSHYRTSAEAAEVSPAHFPERNVLIEPINSSNNMEKFSTPSPIKMVDYQDCSDTLRQNFSELSFSDDSRGKFYKSYMQKRDAKLREEWSSRRTEKEARMKAMQDSLERSRAEMKTKFAGCADRQDSVSNARRRAEKLRSFNIRSSMIREQSPVDSNHSGDDEDPAEYSDHKIVGQARSFSETTSGDGASRNSQNKKHLPGRNLSITTPRTTAAPIPRSSGKTSNSNSARRRAQVENPLAQSVPNFSDFRKENTKPSPGISKIATRSQPRAYNRSKSTSEEIPLVMEEKPRRSQSLRKSSAGQVAFKDLPSLNSGGGVLASLKFDKEQTELNVYDKLPRNVESKPFLRKGNGIGSVAGASTAKLKASVASETLKDEDELDESPFEIADSLDMEKEEEEEDETIAGDDCTDTVNGKLRLSEDSERLDISESENDDSGRPLPHVDPASAAELPAAVPSTLHAAGSPHESPAESPTSWNSRVHHPFAYPHEMSDFDASVDSPIGSPASWNSHLLTQTEADVAPMRKKWGSAQRPFLVANSSHNQSRKDVTKGFKRLLRFGKKNRGTDSLADWISATTSEGDDDTEDGRDPANRSSDDVRKSRMAFSHGQPSDDGFNESDLFNGHVQALNSSIPTPPANFKLREEHMSGSSIKAPRSFFSLSSFRSKGSESKPR</sequence>
<feature type="compositionally biased region" description="Polar residues" evidence="1">
    <location>
        <begin position="934"/>
        <end position="949"/>
    </location>
</feature>
<dbReference type="PANTHER" id="PTHR31008:SF15">
    <property type="entry name" value="GPI-ANCHORED ADHESIN-LIKE PROTEIN"/>
    <property type="match status" value="1"/>
</dbReference>
<organism evidence="2 3">
    <name type="scientific">Tripterygium wilfordii</name>
    <name type="common">Thunder God vine</name>
    <dbReference type="NCBI Taxonomy" id="458696"/>
    <lineage>
        <taxon>Eukaryota</taxon>
        <taxon>Viridiplantae</taxon>
        <taxon>Streptophyta</taxon>
        <taxon>Embryophyta</taxon>
        <taxon>Tracheophyta</taxon>
        <taxon>Spermatophyta</taxon>
        <taxon>Magnoliopsida</taxon>
        <taxon>eudicotyledons</taxon>
        <taxon>Gunneridae</taxon>
        <taxon>Pentapetalae</taxon>
        <taxon>rosids</taxon>
        <taxon>fabids</taxon>
        <taxon>Celastrales</taxon>
        <taxon>Celastraceae</taxon>
        <taxon>Tripterygium</taxon>
    </lineage>
</organism>
<feature type="region of interest" description="Disordered" evidence="1">
    <location>
        <begin position="1321"/>
        <end position="1404"/>
    </location>
</feature>
<feature type="region of interest" description="Disordered" evidence="1">
    <location>
        <begin position="1126"/>
        <end position="1236"/>
    </location>
</feature>
<dbReference type="EMBL" id="JAAARO010000008">
    <property type="protein sequence ID" value="KAF5743808.1"/>
    <property type="molecule type" value="Genomic_DNA"/>
</dbReference>
<dbReference type="InParanoid" id="A0A7J7DC28"/>
<dbReference type="Proteomes" id="UP000593562">
    <property type="component" value="Unassembled WGS sequence"/>
</dbReference>
<evidence type="ECO:0008006" key="4">
    <source>
        <dbReference type="Google" id="ProtNLM"/>
    </source>
</evidence>
<dbReference type="FunCoup" id="A0A7J7DC28">
    <property type="interactions" value="595"/>
</dbReference>
<feature type="compositionally biased region" description="Basic and acidic residues" evidence="1">
    <location>
        <begin position="591"/>
        <end position="605"/>
    </location>
</feature>
<dbReference type="PANTHER" id="PTHR31008">
    <property type="entry name" value="COP1-INTERACTING PROTEIN-RELATED"/>
    <property type="match status" value="1"/>
</dbReference>
<feature type="compositionally biased region" description="Basic and acidic residues" evidence="1">
    <location>
        <begin position="1173"/>
        <end position="1183"/>
    </location>
</feature>
<feature type="compositionally biased region" description="Polar residues" evidence="1">
    <location>
        <begin position="245"/>
        <end position="270"/>
    </location>
</feature>
<evidence type="ECO:0000313" key="3">
    <source>
        <dbReference type="Proteomes" id="UP000593562"/>
    </source>
</evidence>
<feature type="compositionally biased region" description="Low complexity" evidence="1">
    <location>
        <begin position="961"/>
        <end position="975"/>
    </location>
</feature>
<gene>
    <name evidence="2" type="ORF">HS088_TW08G00396</name>
</gene>
<accession>A0A7J7DC28</accession>
<feature type="compositionally biased region" description="Basic and acidic residues" evidence="1">
    <location>
        <begin position="501"/>
        <end position="523"/>
    </location>
</feature>
<keyword evidence="3" id="KW-1185">Reference proteome</keyword>
<feature type="region of interest" description="Disordered" evidence="1">
    <location>
        <begin position="736"/>
        <end position="756"/>
    </location>
</feature>
<feature type="region of interest" description="Disordered" evidence="1">
    <location>
        <begin position="501"/>
        <end position="628"/>
    </location>
</feature>
<feature type="compositionally biased region" description="Basic and acidic residues" evidence="1">
    <location>
        <begin position="615"/>
        <end position="628"/>
    </location>
</feature>
<feature type="compositionally biased region" description="Basic and acidic residues" evidence="1">
    <location>
        <begin position="295"/>
        <end position="307"/>
    </location>
</feature>
<feature type="compositionally biased region" description="Basic and acidic residues" evidence="1">
    <location>
        <begin position="552"/>
        <end position="561"/>
    </location>
</feature>